<gene>
    <name evidence="1" type="ORF">H6G03_16205</name>
</gene>
<evidence type="ECO:0000313" key="1">
    <source>
        <dbReference type="EMBL" id="MBD2182622.1"/>
    </source>
</evidence>
<dbReference type="RefSeq" id="WP_190465519.1">
    <property type="nucleotide sequence ID" value="NZ_JACJPW010000039.1"/>
</dbReference>
<sequence length="69" mass="8036">MTPNLPQMSNAELKQYLSEHRNDEEAFRAALEVLMSRRNPANLQPYPFDLANPESEVEAILREKLHQNE</sequence>
<dbReference type="Pfam" id="PF21826">
    <property type="entry name" value="DUF6887"/>
    <property type="match status" value="1"/>
</dbReference>
<reference evidence="1" key="2">
    <citation type="submission" date="2020-08" db="EMBL/GenBank/DDBJ databases">
        <authorList>
            <person name="Chen M."/>
            <person name="Teng W."/>
            <person name="Zhao L."/>
            <person name="Hu C."/>
            <person name="Zhou Y."/>
            <person name="Han B."/>
            <person name="Song L."/>
            <person name="Shu W."/>
        </authorList>
    </citation>
    <scope>NUCLEOTIDE SEQUENCE</scope>
    <source>
        <strain evidence="1">FACHB-1375</strain>
    </source>
</reference>
<name>A0A926VH41_9CYAN</name>
<keyword evidence="2" id="KW-1185">Reference proteome</keyword>
<dbReference type="Proteomes" id="UP000641646">
    <property type="component" value="Unassembled WGS sequence"/>
</dbReference>
<dbReference type="AlphaFoldDB" id="A0A926VH41"/>
<protein>
    <submittedName>
        <fullName evidence="1">Uncharacterized protein</fullName>
    </submittedName>
</protein>
<dbReference type="InterPro" id="IPR054053">
    <property type="entry name" value="DUF6887"/>
</dbReference>
<proteinExistence type="predicted"/>
<comment type="caution">
    <text evidence="1">The sequence shown here is derived from an EMBL/GenBank/DDBJ whole genome shotgun (WGS) entry which is preliminary data.</text>
</comment>
<evidence type="ECO:0000313" key="2">
    <source>
        <dbReference type="Proteomes" id="UP000641646"/>
    </source>
</evidence>
<dbReference type="EMBL" id="JACJPW010000039">
    <property type="protein sequence ID" value="MBD2182622.1"/>
    <property type="molecule type" value="Genomic_DNA"/>
</dbReference>
<reference evidence="1" key="1">
    <citation type="journal article" date="2015" name="ISME J.">
        <title>Draft Genome Sequence of Streptomyces incarnatus NRRL8089, which Produces the Nucleoside Antibiotic Sinefungin.</title>
        <authorList>
            <person name="Oshima K."/>
            <person name="Hattori M."/>
            <person name="Shimizu H."/>
            <person name="Fukuda K."/>
            <person name="Nemoto M."/>
            <person name="Inagaki K."/>
            <person name="Tamura T."/>
        </authorList>
    </citation>
    <scope>NUCLEOTIDE SEQUENCE</scope>
    <source>
        <strain evidence="1">FACHB-1375</strain>
    </source>
</reference>
<organism evidence="1 2">
    <name type="scientific">Aerosakkonema funiforme FACHB-1375</name>
    <dbReference type="NCBI Taxonomy" id="2949571"/>
    <lineage>
        <taxon>Bacteria</taxon>
        <taxon>Bacillati</taxon>
        <taxon>Cyanobacteriota</taxon>
        <taxon>Cyanophyceae</taxon>
        <taxon>Oscillatoriophycideae</taxon>
        <taxon>Aerosakkonematales</taxon>
        <taxon>Aerosakkonemataceae</taxon>
        <taxon>Aerosakkonema</taxon>
    </lineage>
</organism>
<accession>A0A926VH41</accession>